<sequence length="226" mass="23967">MSDNAPLKAHRLVALALCWAFGVVGGSVGLNGLIKGNQAKARIRKSVPAGVTVNIDTNNIYHAGVVLTTLCTLISVLASVFFVATLLSGRRPLATRTLPLQAGILAFCALWLLPTQIAYTVFFANDTSGVTAFLGSLQLPPSIIQAAQEAEGVTPVYRKLYYLRLVAVLPWFTWLFTVIAAGVLFAAARRRQPPAVSVGSAGASEDRDEVQSISETEKGAKKADAV</sequence>
<dbReference type="Proteomes" id="UP000814033">
    <property type="component" value="Unassembled WGS sequence"/>
</dbReference>
<keyword evidence="2" id="KW-1185">Reference proteome</keyword>
<proteinExistence type="predicted"/>
<evidence type="ECO:0000313" key="1">
    <source>
        <dbReference type="EMBL" id="KAI0049334.1"/>
    </source>
</evidence>
<gene>
    <name evidence="1" type="ORF">FA95DRAFT_1489479</name>
</gene>
<dbReference type="EMBL" id="MU275874">
    <property type="protein sequence ID" value="KAI0049334.1"/>
    <property type="molecule type" value="Genomic_DNA"/>
</dbReference>
<organism evidence="1 2">
    <name type="scientific">Auriscalpium vulgare</name>
    <dbReference type="NCBI Taxonomy" id="40419"/>
    <lineage>
        <taxon>Eukaryota</taxon>
        <taxon>Fungi</taxon>
        <taxon>Dikarya</taxon>
        <taxon>Basidiomycota</taxon>
        <taxon>Agaricomycotina</taxon>
        <taxon>Agaricomycetes</taxon>
        <taxon>Russulales</taxon>
        <taxon>Auriscalpiaceae</taxon>
        <taxon>Auriscalpium</taxon>
    </lineage>
</organism>
<reference evidence="1" key="1">
    <citation type="submission" date="2021-02" db="EMBL/GenBank/DDBJ databases">
        <authorList>
            <consortium name="DOE Joint Genome Institute"/>
            <person name="Ahrendt S."/>
            <person name="Looney B.P."/>
            <person name="Miyauchi S."/>
            <person name="Morin E."/>
            <person name="Drula E."/>
            <person name="Courty P.E."/>
            <person name="Chicoki N."/>
            <person name="Fauchery L."/>
            <person name="Kohler A."/>
            <person name="Kuo A."/>
            <person name="Labutti K."/>
            <person name="Pangilinan J."/>
            <person name="Lipzen A."/>
            <person name="Riley R."/>
            <person name="Andreopoulos W."/>
            <person name="He G."/>
            <person name="Johnson J."/>
            <person name="Barry K.W."/>
            <person name="Grigoriev I.V."/>
            <person name="Nagy L."/>
            <person name="Hibbett D."/>
            <person name="Henrissat B."/>
            <person name="Matheny P.B."/>
            <person name="Labbe J."/>
            <person name="Martin F."/>
        </authorList>
    </citation>
    <scope>NUCLEOTIDE SEQUENCE</scope>
    <source>
        <strain evidence="1">FP105234-sp</strain>
    </source>
</reference>
<name>A0ACB8RZ70_9AGAM</name>
<protein>
    <submittedName>
        <fullName evidence="1">Uncharacterized protein</fullName>
    </submittedName>
</protein>
<accession>A0ACB8RZ70</accession>
<comment type="caution">
    <text evidence="1">The sequence shown here is derived from an EMBL/GenBank/DDBJ whole genome shotgun (WGS) entry which is preliminary data.</text>
</comment>
<evidence type="ECO:0000313" key="2">
    <source>
        <dbReference type="Proteomes" id="UP000814033"/>
    </source>
</evidence>
<reference evidence="1" key="2">
    <citation type="journal article" date="2022" name="New Phytol.">
        <title>Evolutionary transition to the ectomycorrhizal habit in the genomes of a hyperdiverse lineage of mushroom-forming fungi.</title>
        <authorList>
            <person name="Looney B."/>
            <person name="Miyauchi S."/>
            <person name="Morin E."/>
            <person name="Drula E."/>
            <person name="Courty P.E."/>
            <person name="Kohler A."/>
            <person name="Kuo A."/>
            <person name="LaButti K."/>
            <person name="Pangilinan J."/>
            <person name="Lipzen A."/>
            <person name="Riley R."/>
            <person name="Andreopoulos W."/>
            <person name="He G."/>
            <person name="Johnson J."/>
            <person name="Nolan M."/>
            <person name="Tritt A."/>
            <person name="Barry K.W."/>
            <person name="Grigoriev I.V."/>
            <person name="Nagy L.G."/>
            <person name="Hibbett D."/>
            <person name="Henrissat B."/>
            <person name="Matheny P.B."/>
            <person name="Labbe J."/>
            <person name="Martin F.M."/>
        </authorList>
    </citation>
    <scope>NUCLEOTIDE SEQUENCE</scope>
    <source>
        <strain evidence="1">FP105234-sp</strain>
    </source>
</reference>